<dbReference type="EC" id="1.1.1.330" evidence="16"/>
<evidence type="ECO:0000313" key="28">
    <source>
        <dbReference type="Ensembl" id="ENSUAMP00000000204.1"/>
    </source>
</evidence>
<evidence type="ECO:0000256" key="15">
    <source>
        <dbReference type="ARBA" id="ARBA00038261"/>
    </source>
</evidence>
<dbReference type="STRING" id="9643.ENSUAMP00000000204"/>
<evidence type="ECO:0000256" key="9">
    <source>
        <dbReference type="ARBA" id="ARBA00023002"/>
    </source>
</evidence>
<comment type="catalytic activity">
    <reaction evidence="25">
        <text>17beta-estradiol + NADP(+) = estrone + NADPH + H(+)</text>
        <dbReference type="Rhea" id="RHEA:24616"/>
        <dbReference type="ChEBI" id="CHEBI:15378"/>
        <dbReference type="ChEBI" id="CHEBI:16469"/>
        <dbReference type="ChEBI" id="CHEBI:17263"/>
        <dbReference type="ChEBI" id="CHEBI:57783"/>
        <dbReference type="ChEBI" id="CHEBI:58349"/>
        <dbReference type="EC" id="1.1.1.62"/>
    </reaction>
</comment>
<dbReference type="PIRSF" id="PIRSF000126">
    <property type="entry name" value="11-beta-HSD1"/>
    <property type="match status" value="1"/>
</dbReference>
<comment type="subcellular location">
    <subcellularLocation>
        <location evidence="1">Endoplasmic reticulum membrane</location>
        <topology evidence="1">Multi-pass membrane protein</topology>
    </subcellularLocation>
</comment>
<dbReference type="GO" id="GO:0019367">
    <property type="term" value="P:fatty acid elongation, saturated fatty acid"/>
    <property type="evidence" value="ECO:0007669"/>
    <property type="project" value="Ensembl"/>
</dbReference>
<evidence type="ECO:0000256" key="20">
    <source>
        <dbReference type="ARBA" id="ARBA00043017"/>
    </source>
</evidence>
<evidence type="ECO:0000256" key="3">
    <source>
        <dbReference type="ARBA" id="ARBA00022516"/>
    </source>
</evidence>
<comment type="catalytic activity">
    <reaction evidence="27">
        <text>3-oxo-(7Z,10Z,13Z,16Z,19Z)-docosapentaenoyl-CoA + NADPH + H(+) = (3R)-hydroxy-(7Z,10Z,13Z,16Z,19Z)-docosapentaenoyl-CoA + NADP(+)</text>
        <dbReference type="Rhea" id="RHEA:39459"/>
        <dbReference type="ChEBI" id="CHEBI:15378"/>
        <dbReference type="ChEBI" id="CHEBI:57783"/>
        <dbReference type="ChEBI" id="CHEBI:58349"/>
        <dbReference type="ChEBI" id="CHEBI:73863"/>
        <dbReference type="ChEBI" id="CHEBI:76460"/>
    </reaction>
</comment>
<dbReference type="PROSITE" id="PS00061">
    <property type="entry name" value="ADH_SHORT"/>
    <property type="match status" value="1"/>
</dbReference>
<name>A0A452Q7M1_URSAM</name>
<organism evidence="28 29">
    <name type="scientific">Ursus americanus</name>
    <name type="common">American black bear</name>
    <name type="synonym">Euarctos americanus</name>
    <dbReference type="NCBI Taxonomy" id="9643"/>
    <lineage>
        <taxon>Eukaryota</taxon>
        <taxon>Metazoa</taxon>
        <taxon>Chordata</taxon>
        <taxon>Craniata</taxon>
        <taxon>Vertebrata</taxon>
        <taxon>Euteleostomi</taxon>
        <taxon>Mammalia</taxon>
        <taxon>Eutheria</taxon>
        <taxon>Laurasiatheria</taxon>
        <taxon>Carnivora</taxon>
        <taxon>Caniformia</taxon>
        <taxon>Ursidae</taxon>
        <taxon>Ursus</taxon>
    </lineage>
</organism>
<comment type="pathway">
    <text evidence="2">Lipid metabolism; fatty acid biosynthesis.</text>
</comment>
<dbReference type="Gene3D" id="3.40.50.720">
    <property type="entry name" value="NAD(P)-binding Rossmann-like Domain"/>
    <property type="match status" value="1"/>
</dbReference>
<evidence type="ECO:0000256" key="13">
    <source>
        <dbReference type="ARBA" id="ARBA00037337"/>
    </source>
</evidence>
<evidence type="ECO:0000256" key="22">
    <source>
        <dbReference type="ARBA" id="ARBA00048022"/>
    </source>
</evidence>
<comment type="catalytic activity">
    <reaction evidence="21">
        <text>(7Z,10Z,13Z,16Z)-3-oxodocosatetraenoyl-CoA + NADPH + H(+) = (3R)-hydroxy-(7Z,10Z,13Z,16Z)-docosatetraenoyl-CoA + NADP(+)</text>
        <dbReference type="Rhea" id="RHEA:39323"/>
        <dbReference type="ChEBI" id="CHEBI:15378"/>
        <dbReference type="ChEBI" id="CHEBI:57783"/>
        <dbReference type="ChEBI" id="CHEBI:58349"/>
        <dbReference type="ChEBI" id="CHEBI:73852"/>
        <dbReference type="ChEBI" id="CHEBI:76415"/>
    </reaction>
</comment>
<evidence type="ECO:0000256" key="24">
    <source>
        <dbReference type="ARBA" id="ARBA00048282"/>
    </source>
</evidence>
<dbReference type="CDD" id="cd05356">
    <property type="entry name" value="17beta-HSD1_like_SDR_c"/>
    <property type="match status" value="1"/>
</dbReference>
<comment type="function">
    <text evidence="13">Catalyzes the second of the four reactions of the long-chain fatty acids elongation cycle. This endoplasmic reticulum-bound enzymatic process, allows the addition of two carbons to the chain of long- and very long-chain fatty acids/VLCFAs per cycle. This enzyme has a 3-ketoacyl-CoA reductase activity, reducing 3-ketoacyl-CoA to 3-hydroxyacyl-CoA, within each cycle of fatty acid elongation. Thereby, it may participate in the production of VLCFAs of different chain lengths that are involved in multiple biological processes as precursors of membrane lipids and lipid mediators. May also catalyze the transformation of estrone (E1) into estradiol (E2) and play a role in estrogen formation.</text>
</comment>
<dbReference type="GO" id="GO:0006694">
    <property type="term" value="P:steroid biosynthetic process"/>
    <property type="evidence" value="ECO:0007669"/>
    <property type="project" value="UniProtKB-KW"/>
</dbReference>
<evidence type="ECO:0000256" key="27">
    <source>
        <dbReference type="ARBA" id="ARBA00093182"/>
    </source>
</evidence>
<keyword evidence="6" id="KW-0521">NADP</keyword>
<evidence type="ECO:0000256" key="7">
    <source>
        <dbReference type="ARBA" id="ARBA00022955"/>
    </source>
</evidence>
<keyword evidence="7" id="KW-0752">Steroid biosynthesis</keyword>
<protein>
    <recommendedName>
        <fullName evidence="17">Very-long-chain 3-oxoacyl-CoA reductase</fullName>
        <ecNumber evidence="16">1.1.1.330</ecNumber>
        <ecNumber evidence="12">1.1.1.62</ecNumber>
    </recommendedName>
    <alternativeName>
        <fullName evidence="19">17-beta-hydroxysteroid dehydrogenase 12</fullName>
    </alternativeName>
    <alternativeName>
        <fullName evidence="18">3-ketoacyl-CoA reductase</fullName>
    </alternativeName>
    <alternativeName>
        <fullName evidence="20">Estradiol 17-beta-dehydrogenase 12</fullName>
    </alternativeName>
</protein>
<evidence type="ECO:0000256" key="17">
    <source>
        <dbReference type="ARBA" id="ARBA00039402"/>
    </source>
</evidence>
<dbReference type="GO" id="GO:0004303">
    <property type="term" value="F:estradiol 17-beta-dehydrogenase [NAD(P)+] activity"/>
    <property type="evidence" value="ECO:0007669"/>
    <property type="project" value="UniProtKB-EC"/>
</dbReference>
<dbReference type="GO" id="GO:0009923">
    <property type="term" value="C:fatty acid elongase complex"/>
    <property type="evidence" value="ECO:0007669"/>
    <property type="project" value="Ensembl"/>
</dbReference>
<keyword evidence="9" id="KW-0560">Oxidoreductase</keyword>
<evidence type="ECO:0000256" key="2">
    <source>
        <dbReference type="ARBA" id="ARBA00005194"/>
    </source>
</evidence>
<proteinExistence type="inferred from homology"/>
<keyword evidence="4" id="KW-0812">Transmembrane</keyword>
<comment type="catalytic activity">
    <reaction evidence="26">
        <text>a very-long-chain (3R)-3-hydroxyacyl-CoA + NADP(+) = a very-long-chain 3-oxoacyl-CoA + NADPH + H(+)</text>
        <dbReference type="Rhea" id="RHEA:48680"/>
        <dbReference type="ChEBI" id="CHEBI:15378"/>
        <dbReference type="ChEBI" id="CHEBI:57783"/>
        <dbReference type="ChEBI" id="CHEBI:58349"/>
        <dbReference type="ChEBI" id="CHEBI:85440"/>
        <dbReference type="ChEBI" id="CHEBI:90725"/>
        <dbReference type="EC" id="1.1.1.330"/>
    </reaction>
</comment>
<dbReference type="OMA" id="LVAPGMM"/>
<evidence type="ECO:0000256" key="23">
    <source>
        <dbReference type="ARBA" id="ARBA00048129"/>
    </source>
</evidence>
<dbReference type="InterPro" id="IPR020904">
    <property type="entry name" value="Sc_DH/Rdtase_CS"/>
</dbReference>
<dbReference type="GeneTree" id="ENSGT00940000154860"/>
<dbReference type="Ensembl" id="ENSUAMT00000000249.1">
    <property type="protein sequence ID" value="ENSUAMP00000000204.1"/>
    <property type="gene ID" value="ENSUAMG00000000252.1"/>
</dbReference>
<dbReference type="InterPro" id="IPR051019">
    <property type="entry name" value="VLCFA-Steroid_DH"/>
</dbReference>
<dbReference type="AlphaFoldDB" id="A0A452Q7M1"/>
<keyword evidence="11" id="KW-0472">Membrane</keyword>
<evidence type="ECO:0000313" key="29">
    <source>
        <dbReference type="Proteomes" id="UP000291022"/>
    </source>
</evidence>
<dbReference type="EC" id="1.1.1.62" evidence="12"/>
<evidence type="ECO:0000256" key="8">
    <source>
        <dbReference type="ARBA" id="ARBA00022989"/>
    </source>
</evidence>
<dbReference type="PRINTS" id="PR00081">
    <property type="entry name" value="GDHRDH"/>
</dbReference>
<keyword evidence="3" id="KW-0444">Lipid biosynthesis</keyword>
<evidence type="ECO:0000256" key="21">
    <source>
        <dbReference type="ARBA" id="ARBA00047293"/>
    </source>
</evidence>
<evidence type="ECO:0000256" key="16">
    <source>
        <dbReference type="ARBA" id="ARBA00039105"/>
    </source>
</evidence>
<comment type="catalytic activity">
    <reaction evidence="23">
        <text>3-oxooctadecanoyl-CoA + NADPH + H(+) = (3R)-hydroxyoctadecanoyl-CoA + NADP(+)</text>
        <dbReference type="Rhea" id="RHEA:39151"/>
        <dbReference type="ChEBI" id="CHEBI:15378"/>
        <dbReference type="ChEBI" id="CHEBI:57783"/>
        <dbReference type="ChEBI" id="CHEBI:58349"/>
        <dbReference type="ChEBI" id="CHEBI:71407"/>
        <dbReference type="ChEBI" id="CHEBI:76374"/>
    </reaction>
</comment>
<evidence type="ECO:0000256" key="14">
    <source>
        <dbReference type="ARBA" id="ARBA00037929"/>
    </source>
</evidence>
<dbReference type="GO" id="GO:0141040">
    <property type="term" value="F:very-long-chain 3-oxoacyl-CoA reductase activity"/>
    <property type="evidence" value="ECO:0007669"/>
    <property type="project" value="UniProtKB-EC"/>
</dbReference>
<dbReference type="Proteomes" id="UP000291022">
    <property type="component" value="Unassembled WGS sequence"/>
</dbReference>
<evidence type="ECO:0000256" key="26">
    <source>
        <dbReference type="ARBA" id="ARBA00049509"/>
    </source>
</evidence>
<evidence type="ECO:0000256" key="12">
    <source>
        <dbReference type="ARBA" id="ARBA00024072"/>
    </source>
</evidence>
<dbReference type="PRINTS" id="PR00080">
    <property type="entry name" value="SDRFAMILY"/>
</dbReference>
<reference evidence="28" key="3">
    <citation type="submission" date="2025-09" db="UniProtKB">
        <authorList>
            <consortium name="Ensembl"/>
        </authorList>
    </citation>
    <scope>IDENTIFICATION</scope>
</reference>
<gene>
    <name evidence="28" type="primary">HSD17B12</name>
</gene>
<keyword evidence="10" id="KW-0443">Lipid metabolism</keyword>
<evidence type="ECO:0000256" key="25">
    <source>
        <dbReference type="ARBA" id="ARBA00048906"/>
    </source>
</evidence>
<evidence type="ECO:0000256" key="19">
    <source>
        <dbReference type="ARBA" id="ARBA00042234"/>
    </source>
</evidence>
<accession>A0A452Q7M1</accession>
<comment type="pathway">
    <text evidence="14">Steroid biosynthesis; estrogen biosynthesis.</text>
</comment>
<dbReference type="FunFam" id="3.40.50.720:FF:000137">
    <property type="entry name" value="Hydroxysteroid (17-beta) dehydrogenase 3"/>
    <property type="match status" value="1"/>
</dbReference>
<evidence type="ECO:0000256" key="18">
    <source>
        <dbReference type="ARBA" id="ARBA00041250"/>
    </source>
</evidence>
<dbReference type="Pfam" id="PF00106">
    <property type="entry name" value="adh_short"/>
    <property type="match status" value="1"/>
</dbReference>
<evidence type="ECO:0000256" key="10">
    <source>
        <dbReference type="ARBA" id="ARBA00023098"/>
    </source>
</evidence>
<reference evidence="29" key="1">
    <citation type="submission" date="2016-06" db="EMBL/GenBank/DDBJ databases">
        <title>De novo assembly and RNA-Seq shows season-dependent expression and editing in black bear kidneys.</title>
        <authorList>
            <person name="Korstanje R."/>
            <person name="Srivastava A."/>
            <person name="Sarsani V.K."/>
            <person name="Sheehan S.M."/>
            <person name="Seger R.L."/>
            <person name="Barter M.E."/>
            <person name="Lindqvist C."/>
            <person name="Brody L.C."/>
            <person name="Mullikin J.C."/>
        </authorList>
    </citation>
    <scope>NUCLEOTIDE SEQUENCE [LARGE SCALE GENOMIC DNA]</scope>
</reference>
<evidence type="ECO:0000256" key="1">
    <source>
        <dbReference type="ARBA" id="ARBA00004477"/>
    </source>
</evidence>
<keyword evidence="29" id="KW-1185">Reference proteome</keyword>
<comment type="catalytic activity">
    <reaction evidence="24">
        <text>3-oxo-(8Z,11Z,14Z)-eicosatrienoyl-CoA + NADPH + H(+) = (3R)-hydroxy-(8Z,11Z,14Z)-eicosatrienoyl-CoA + NADP(+)</text>
        <dbReference type="Rhea" id="RHEA:39311"/>
        <dbReference type="ChEBI" id="CHEBI:15378"/>
        <dbReference type="ChEBI" id="CHEBI:57783"/>
        <dbReference type="ChEBI" id="CHEBI:58349"/>
        <dbReference type="ChEBI" id="CHEBI:71481"/>
        <dbReference type="ChEBI" id="CHEBI:76411"/>
    </reaction>
</comment>
<evidence type="ECO:0000256" key="5">
    <source>
        <dbReference type="ARBA" id="ARBA00022824"/>
    </source>
</evidence>
<evidence type="ECO:0000256" key="6">
    <source>
        <dbReference type="ARBA" id="ARBA00022857"/>
    </source>
</evidence>
<keyword evidence="5" id="KW-0256">Endoplasmic reticulum</keyword>
<dbReference type="SUPFAM" id="SSF51735">
    <property type="entry name" value="NAD(P)-binding Rossmann-fold domains"/>
    <property type="match status" value="1"/>
</dbReference>
<keyword evidence="8" id="KW-1133">Transmembrane helix</keyword>
<dbReference type="InterPro" id="IPR036291">
    <property type="entry name" value="NAD(P)-bd_dom_sf"/>
</dbReference>
<comment type="catalytic activity">
    <reaction evidence="22">
        <text>17beta-estradiol + NAD(+) = estrone + NADH + H(+)</text>
        <dbReference type="Rhea" id="RHEA:24612"/>
        <dbReference type="ChEBI" id="CHEBI:15378"/>
        <dbReference type="ChEBI" id="CHEBI:16469"/>
        <dbReference type="ChEBI" id="CHEBI:17263"/>
        <dbReference type="ChEBI" id="CHEBI:57540"/>
        <dbReference type="ChEBI" id="CHEBI:57945"/>
        <dbReference type="EC" id="1.1.1.62"/>
    </reaction>
</comment>
<evidence type="ECO:0000256" key="11">
    <source>
        <dbReference type="ARBA" id="ARBA00023136"/>
    </source>
</evidence>
<sequence>MKIVLISRSQDKLSQVSSEIREKFKVETRTIAVDFASEDIYDKIKTSLADLKIGVLVNNVGMSYEYPEYFLDVPDLDNTIRKLININVLSVCKMTRLVLPGMVERSKGAILNISSASGIAPVPLLAIYSATKAFVDFFSQCLHEEYRSKGIFVQSVLPYYVATKLSKIRKPTLDKPSAETYVKSAMRTVGLQSRTAGYPVHSLMVCSVASLSSALWGFLPSESQNSM</sequence>
<dbReference type="PANTHER" id="PTHR43899">
    <property type="entry name" value="RH59310P"/>
    <property type="match status" value="1"/>
</dbReference>
<reference evidence="28" key="2">
    <citation type="submission" date="2025-08" db="UniProtKB">
        <authorList>
            <consortium name="Ensembl"/>
        </authorList>
    </citation>
    <scope>IDENTIFICATION</scope>
</reference>
<evidence type="ECO:0000256" key="4">
    <source>
        <dbReference type="ARBA" id="ARBA00022692"/>
    </source>
</evidence>
<dbReference type="PANTHER" id="PTHR43899:SF14">
    <property type="entry name" value="VERY-LONG-CHAIN 3-OXOACYL-COA REDUCTASE"/>
    <property type="match status" value="1"/>
</dbReference>
<dbReference type="InterPro" id="IPR002347">
    <property type="entry name" value="SDR_fam"/>
</dbReference>
<comment type="similarity">
    <text evidence="15">Belongs to the short-chain dehydrogenases/reductases (SDR) family. 17-beta-HSD 3 subfamily.</text>
</comment>